<comment type="caution">
    <text evidence="3">The sequence shown here is derived from an EMBL/GenBank/DDBJ whole genome shotgun (WGS) entry which is preliminary data.</text>
</comment>
<keyword evidence="4" id="KW-1185">Reference proteome</keyword>
<organism evidence="3 4">
    <name type="scientific">Actinocorallia libanotica</name>
    <dbReference type="NCBI Taxonomy" id="46162"/>
    <lineage>
        <taxon>Bacteria</taxon>
        <taxon>Bacillati</taxon>
        <taxon>Actinomycetota</taxon>
        <taxon>Actinomycetes</taxon>
        <taxon>Streptosporangiales</taxon>
        <taxon>Thermomonosporaceae</taxon>
        <taxon>Actinocorallia</taxon>
    </lineage>
</organism>
<keyword evidence="1" id="KW-0677">Repeat</keyword>
<dbReference type="Gene3D" id="1.10.1780.10">
    <property type="entry name" value="Clp, N-terminal domain"/>
    <property type="match status" value="2"/>
</dbReference>
<keyword evidence="3" id="KW-0378">Hydrolase</keyword>
<proteinExistence type="predicted"/>
<dbReference type="Proteomes" id="UP001500665">
    <property type="component" value="Unassembled WGS sequence"/>
</dbReference>
<evidence type="ECO:0000313" key="3">
    <source>
        <dbReference type="EMBL" id="GAA0960894.1"/>
    </source>
</evidence>
<evidence type="ECO:0000259" key="2">
    <source>
        <dbReference type="PROSITE" id="PS51903"/>
    </source>
</evidence>
<dbReference type="InterPro" id="IPR036628">
    <property type="entry name" value="Clp_N_dom_sf"/>
</dbReference>
<accession>A0ABP4C5L8</accession>
<dbReference type="GO" id="GO:0006508">
    <property type="term" value="P:proteolysis"/>
    <property type="evidence" value="ECO:0007669"/>
    <property type="project" value="UniProtKB-KW"/>
</dbReference>
<dbReference type="SUPFAM" id="SSF81923">
    <property type="entry name" value="Double Clp-N motif"/>
    <property type="match status" value="1"/>
</dbReference>
<feature type="domain" description="Clp R" evidence="2">
    <location>
        <begin position="2"/>
        <end position="175"/>
    </location>
</feature>
<reference evidence="4" key="1">
    <citation type="journal article" date="2019" name="Int. J. Syst. Evol. Microbiol.">
        <title>The Global Catalogue of Microorganisms (GCM) 10K type strain sequencing project: providing services to taxonomists for standard genome sequencing and annotation.</title>
        <authorList>
            <consortium name="The Broad Institute Genomics Platform"/>
            <consortium name="The Broad Institute Genome Sequencing Center for Infectious Disease"/>
            <person name="Wu L."/>
            <person name="Ma J."/>
        </authorList>
    </citation>
    <scope>NUCLEOTIDE SEQUENCE [LARGE SCALE GENOMIC DNA]</scope>
    <source>
        <strain evidence="4">JCM 10696</strain>
    </source>
</reference>
<dbReference type="GO" id="GO:0008233">
    <property type="term" value="F:peptidase activity"/>
    <property type="evidence" value="ECO:0007669"/>
    <property type="project" value="UniProtKB-KW"/>
</dbReference>
<name>A0ABP4C5L8_9ACTN</name>
<gene>
    <name evidence="3" type="ORF">GCM10009550_52660</name>
</gene>
<dbReference type="EMBL" id="BAAAHH010000025">
    <property type="protein sequence ID" value="GAA0960894.1"/>
    <property type="molecule type" value="Genomic_DNA"/>
</dbReference>
<dbReference type="Pfam" id="PF02861">
    <property type="entry name" value="Clp_N"/>
    <property type="match status" value="1"/>
</dbReference>
<protein>
    <submittedName>
        <fullName evidence="3">Clp protease N-terminal domain-containing protein</fullName>
    </submittedName>
</protein>
<dbReference type="RefSeq" id="WP_344243644.1">
    <property type="nucleotide sequence ID" value="NZ_BAAAHH010000025.1"/>
</dbReference>
<dbReference type="PROSITE" id="PS51903">
    <property type="entry name" value="CLP_R"/>
    <property type="match status" value="1"/>
</dbReference>
<keyword evidence="3" id="KW-0645">Protease</keyword>
<evidence type="ECO:0000313" key="4">
    <source>
        <dbReference type="Proteomes" id="UP001500665"/>
    </source>
</evidence>
<dbReference type="InterPro" id="IPR004176">
    <property type="entry name" value="Clp_R_N"/>
</dbReference>
<sequence>MFERFTKDARAVVVQAQQEARALRHDRIEAGHLLLALTAVEGGAARALDACLPGLDGLRARVRAEIDGLDPDALASIGVDLSAVRQAAESAFGEGALDRDRKEKRGHLRFTREAKKVLELSLRVALSNGHRFISDGHILLALLMLPESAPVRAMRNAGAELENVKSAALREITAEAA</sequence>
<evidence type="ECO:0000256" key="1">
    <source>
        <dbReference type="PROSITE-ProRule" id="PRU01251"/>
    </source>
</evidence>